<organism evidence="7 8">
    <name type="scientific">Microlunatus capsulatus</name>
    <dbReference type="NCBI Taxonomy" id="99117"/>
    <lineage>
        <taxon>Bacteria</taxon>
        <taxon>Bacillati</taxon>
        <taxon>Actinomycetota</taxon>
        <taxon>Actinomycetes</taxon>
        <taxon>Propionibacteriales</taxon>
        <taxon>Propionibacteriaceae</taxon>
        <taxon>Microlunatus</taxon>
    </lineage>
</organism>
<proteinExistence type="inferred from homology"/>
<evidence type="ECO:0000256" key="1">
    <source>
        <dbReference type="ARBA" id="ARBA00009437"/>
    </source>
</evidence>
<dbReference type="Gene3D" id="1.10.10.10">
    <property type="entry name" value="Winged helix-like DNA-binding domain superfamily/Winged helix DNA-binding domain"/>
    <property type="match status" value="1"/>
</dbReference>
<keyword evidence="2" id="KW-0805">Transcription regulation</keyword>
<dbReference type="InterPro" id="IPR005119">
    <property type="entry name" value="LysR_subst-bd"/>
</dbReference>
<dbReference type="InterPro" id="IPR036388">
    <property type="entry name" value="WH-like_DNA-bd_sf"/>
</dbReference>
<gene>
    <name evidence="7" type="ORF">JOF54_001851</name>
</gene>
<dbReference type="Proteomes" id="UP000758168">
    <property type="component" value="Unassembled WGS sequence"/>
</dbReference>
<dbReference type="Gene3D" id="3.40.190.10">
    <property type="entry name" value="Periplasmic binding protein-like II"/>
    <property type="match status" value="2"/>
</dbReference>
<feature type="domain" description="HTH lysR-type" evidence="6">
    <location>
        <begin position="1"/>
        <end position="59"/>
    </location>
</feature>
<evidence type="ECO:0000256" key="3">
    <source>
        <dbReference type="ARBA" id="ARBA00023125"/>
    </source>
</evidence>
<reference evidence="7 8" key="1">
    <citation type="submission" date="2021-03" db="EMBL/GenBank/DDBJ databases">
        <title>Sequencing the genomes of 1000 actinobacteria strains.</title>
        <authorList>
            <person name="Klenk H.-P."/>
        </authorList>
    </citation>
    <scope>NUCLEOTIDE SEQUENCE [LARGE SCALE GENOMIC DNA]</scope>
    <source>
        <strain evidence="7 8">DSM 12936</strain>
    </source>
</reference>
<dbReference type="SUPFAM" id="SSF46785">
    <property type="entry name" value="Winged helix' DNA-binding domain"/>
    <property type="match status" value="1"/>
</dbReference>
<dbReference type="InterPro" id="IPR036390">
    <property type="entry name" value="WH_DNA-bd_sf"/>
</dbReference>
<dbReference type="PANTHER" id="PTHR30346">
    <property type="entry name" value="TRANSCRIPTIONAL DUAL REGULATOR HCAR-RELATED"/>
    <property type="match status" value="1"/>
</dbReference>
<evidence type="ECO:0000259" key="6">
    <source>
        <dbReference type="PROSITE" id="PS50931"/>
    </source>
</evidence>
<dbReference type="Pfam" id="PF03466">
    <property type="entry name" value="LysR_substrate"/>
    <property type="match status" value="1"/>
</dbReference>
<dbReference type="GO" id="GO:0003677">
    <property type="term" value="F:DNA binding"/>
    <property type="evidence" value="ECO:0007669"/>
    <property type="project" value="UniProtKB-KW"/>
</dbReference>
<evidence type="ECO:0000313" key="8">
    <source>
        <dbReference type="Proteomes" id="UP000758168"/>
    </source>
</evidence>
<evidence type="ECO:0000256" key="4">
    <source>
        <dbReference type="ARBA" id="ARBA00023163"/>
    </source>
</evidence>
<dbReference type="Pfam" id="PF00126">
    <property type="entry name" value="HTH_1"/>
    <property type="match status" value="1"/>
</dbReference>
<accession>A0ABS4Z7G4</accession>
<keyword evidence="4" id="KW-0804">Transcription</keyword>
<dbReference type="SUPFAM" id="SSF53850">
    <property type="entry name" value="Periplasmic binding protein-like II"/>
    <property type="match status" value="1"/>
</dbReference>
<keyword evidence="3 7" id="KW-0238">DNA-binding</keyword>
<evidence type="ECO:0000256" key="2">
    <source>
        <dbReference type="ARBA" id="ARBA00023015"/>
    </source>
</evidence>
<evidence type="ECO:0000256" key="5">
    <source>
        <dbReference type="SAM" id="MobiDB-lite"/>
    </source>
</evidence>
<feature type="region of interest" description="Disordered" evidence="5">
    <location>
        <begin position="315"/>
        <end position="336"/>
    </location>
</feature>
<dbReference type="InterPro" id="IPR000847">
    <property type="entry name" value="LysR_HTH_N"/>
</dbReference>
<comment type="similarity">
    <text evidence="1">Belongs to the LysR transcriptional regulatory family.</text>
</comment>
<dbReference type="PANTHER" id="PTHR30346:SF28">
    <property type="entry name" value="HTH-TYPE TRANSCRIPTIONAL REGULATOR CYNR"/>
    <property type="match status" value="1"/>
</dbReference>
<keyword evidence="8" id="KW-1185">Reference proteome</keyword>
<sequence length="336" mass="35973">MELRQLRYFVAIAEERHFGRAAQRLKIATPTLSQQLRVLERGLGVVLVERARPGPVTLTSAGEVLLAHARVLLTRADRAREEVRTAAGEPEQVLLRVASGAEVLLAPHLRRLAADPALGVVLMTSSTQDALVAVREESADAAVVWDGGGEELGLAGALLLEVDVHLALPAGHRLAASPRVRVADLREEPVVMFPRPLSAHAWDRMQGHLLPEGPSRPGQLVTESNATTGPDIVLRGVAAGKGVGPAVLPLSEPRRSEGVVLRPLDPPLTLPLELTWREPAGRALQRVVDLLVAAARRRGGPVRAGWGGRRWVPAFPTGSETRGPVRDGISCSGPRR</sequence>
<dbReference type="RefSeq" id="WP_210055007.1">
    <property type="nucleotide sequence ID" value="NZ_BAAAMH010000004.1"/>
</dbReference>
<dbReference type="PROSITE" id="PS50931">
    <property type="entry name" value="HTH_LYSR"/>
    <property type="match status" value="1"/>
</dbReference>
<evidence type="ECO:0000313" key="7">
    <source>
        <dbReference type="EMBL" id="MBP2416929.1"/>
    </source>
</evidence>
<name>A0ABS4Z7G4_9ACTN</name>
<dbReference type="EMBL" id="JAGIOB010000001">
    <property type="protein sequence ID" value="MBP2416929.1"/>
    <property type="molecule type" value="Genomic_DNA"/>
</dbReference>
<comment type="caution">
    <text evidence="7">The sequence shown here is derived from an EMBL/GenBank/DDBJ whole genome shotgun (WGS) entry which is preliminary data.</text>
</comment>
<protein>
    <submittedName>
        <fullName evidence="7">DNA-binding transcriptional LysR family regulator</fullName>
    </submittedName>
</protein>